<dbReference type="OrthoDB" id="2800083at2759"/>
<accession>A0A2R6RPE1</accession>
<dbReference type="AlphaFoldDB" id="A0A2R6RPE1"/>
<evidence type="ECO:0000256" key="1">
    <source>
        <dbReference type="SAM" id="MobiDB-lite"/>
    </source>
</evidence>
<evidence type="ECO:0000313" key="2">
    <source>
        <dbReference type="EMBL" id="PSS31908.1"/>
    </source>
</evidence>
<comment type="caution">
    <text evidence="2">The sequence shown here is derived from an EMBL/GenBank/DDBJ whole genome shotgun (WGS) entry which is preliminary data.</text>
</comment>
<proteinExistence type="predicted"/>
<feature type="region of interest" description="Disordered" evidence="1">
    <location>
        <begin position="397"/>
        <end position="434"/>
    </location>
</feature>
<name>A0A2R6RPE1_9APHY</name>
<dbReference type="EMBL" id="MLYV02000215">
    <property type="protein sequence ID" value="PSS31908.1"/>
    <property type="molecule type" value="Genomic_DNA"/>
</dbReference>
<protein>
    <submittedName>
        <fullName evidence="2">Uncharacterized protein</fullName>
    </submittedName>
</protein>
<keyword evidence="3" id="KW-1185">Reference proteome</keyword>
<evidence type="ECO:0000313" key="3">
    <source>
        <dbReference type="Proteomes" id="UP000186601"/>
    </source>
</evidence>
<sequence>MLATAADLPPELFKGVIHALVDDYEHTPRCKREFGLASLTCRYFAEQCRPEIFYQIRLESREDVLTLISFLGSSISRIKDYIDKIVVTQYEPCEPWLHLLHTSLMYRIPHAEIEYFKLTAKTSSPTAVKLQSLHTGPPTSTPPACWNIKRLYLVKLQLNSFSYLVKLVAGLPQLELLFCERLTWPSLPPDSLPDLRRYSHKNQRMGEVSMKGCEEHWPMLWFNPKIAQIDRGDVRIMSRLGRCIENLNRPGVGEMTGYLRSHVFFRKGKLDVRTIFIGSKCWYQGPDLVLSFNNEQPKSLVKLRIIFHGCVGASIQCINWQEFDEQASCLRNLGAAEFCFEKRQSLAFVRSMAEIIPRLTRLRNADKLRATYQERCGKPTSNVDINDLERNLVALGGIKQEPSTPKPALETESVPPDTDATDLQMDTTRVNEEV</sequence>
<reference evidence="2 3" key="1">
    <citation type="submission" date="2018-02" db="EMBL/GenBank/DDBJ databases">
        <title>Genome sequence of the basidiomycete white-rot fungus Phlebia centrifuga.</title>
        <authorList>
            <person name="Granchi Z."/>
            <person name="Peng M."/>
            <person name="de Vries R.P."/>
            <person name="Hilden K."/>
            <person name="Makela M.R."/>
            <person name="Grigoriev I."/>
            <person name="Riley R."/>
        </authorList>
    </citation>
    <scope>NUCLEOTIDE SEQUENCE [LARGE SCALE GENOMIC DNA]</scope>
    <source>
        <strain evidence="2 3">FBCC195</strain>
    </source>
</reference>
<dbReference type="Proteomes" id="UP000186601">
    <property type="component" value="Unassembled WGS sequence"/>
</dbReference>
<gene>
    <name evidence="2" type="ORF">PHLCEN_2v2315</name>
</gene>
<organism evidence="2 3">
    <name type="scientific">Hermanssonia centrifuga</name>
    <dbReference type="NCBI Taxonomy" id="98765"/>
    <lineage>
        <taxon>Eukaryota</taxon>
        <taxon>Fungi</taxon>
        <taxon>Dikarya</taxon>
        <taxon>Basidiomycota</taxon>
        <taxon>Agaricomycotina</taxon>
        <taxon>Agaricomycetes</taxon>
        <taxon>Polyporales</taxon>
        <taxon>Meruliaceae</taxon>
        <taxon>Hermanssonia</taxon>
    </lineage>
</organism>